<dbReference type="SUPFAM" id="SSF53474">
    <property type="entry name" value="alpha/beta-Hydrolases"/>
    <property type="match status" value="1"/>
</dbReference>
<dbReference type="Proteomes" id="UP000655366">
    <property type="component" value="Unassembled WGS sequence"/>
</dbReference>
<gene>
    <name evidence="2" type="ORF">IV500_08075</name>
</gene>
<evidence type="ECO:0000313" key="2">
    <source>
        <dbReference type="EMBL" id="MBG0739346.1"/>
    </source>
</evidence>
<dbReference type="Gene3D" id="3.40.50.1820">
    <property type="entry name" value="alpha/beta hydrolase"/>
    <property type="match status" value="1"/>
</dbReference>
<evidence type="ECO:0000313" key="3">
    <source>
        <dbReference type="Proteomes" id="UP000655366"/>
    </source>
</evidence>
<feature type="region of interest" description="Disordered" evidence="1">
    <location>
        <begin position="1"/>
        <end position="22"/>
    </location>
</feature>
<evidence type="ECO:0000256" key="1">
    <source>
        <dbReference type="SAM" id="MobiDB-lite"/>
    </source>
</evidence>
<reference evidence="2 3" key="1">
    <citation type="submission" date="2020-11" db="EMBL/GenBank/DDBJ databases">
        <title>Arthrobacter antarcticus sp. nov., isolated from Antarctic Soil.</title>
        <authorList>
            <person name="Li J."/>
        </authorList>
    </citation>
    <scope>NUCLEOTIDE SEQUENCE [LARGE SCALE GENOMIC DNA]</scope>
    <source>
        <strain evidence="2 3">Z1-20</strain>
    </source>
</reference>
<dbReference type="EMBL" id="JADNYM010000008">
    <property type="protein sequence ID" value="MBG0739346.1"/>
    <property type="molecule type" value="Genomic_DNA"/>
</dbReference>
<proteinExistence type="predicted"/>
<keyword evidence="2" id="KW-0378">Hydrolase</keyword>
<protein>
    <submittedName>
        <fullName evidence="2">Alpha/beta hydrolase fold domain-containing protein</fullName>
    </submittedName>
</protein>
<comment type="caution">
    <text evidence="2">The sequence shown here is derived from an EMBL/GenBank/DDBJ whole genome shotgun (WGS) entry which is preliminary data.</text>
</comment>
<dbReference type="GO" id="GO:0016787">
    <property type="term" value="F:hydrolase activity"/>
    <property type="evidence" value="ECO:0007669"/>
    <property type="project" value="UniProtKB-KW"/>
</dbReference>
<accession>A0A931G440</accession>
<sequence length="81" mass="8405">MVAVLTWASHRPESPGSILGPPAIAGDSTGGLIAVMATNQVMSTGARLRPILLVCPNTDLTLSQPSVALKESGWARPWPVS</sequence>
<organism evidence="2 3">
    <name type="scientific">Arthrobacter terrae</name>
    <dbReference type="NCBI Taxonomy" id="2935737"/>
    <lineage>
        <taxon>Bacteria</taxon>
        <taxon>Bacillati</taxon>
        <taxon>Actinomycetota</taxon>
        <taxon>Actinomycetes</taxon>
        <taxon>Micrococcales</taxon>
        <taxon>Micrococcaceae</taxon>
        <taxon>Arthrobacter</taxon>
    </lineage>
</organism>
<dbReference type="AlphaFoldDB" id="A0A931G440"/>
<dbReference type="InterPro" id="IPR029058">
    <property type="entry name" value="AB_hydrolase_fold"/>
</dbReference>
<keyword evidence="3" id="KW-1185">Reference proteome</keyword>
<name>A0A931G440_9MICC</name>